<dbReference type="Gramene" id="Zm00001eb239140_T001">
    <property type="protein sequence ID" value="Zm00001eb239140_P001"/>
    <property type="gene ID" value="Zm00001eb239140"/>
</dbReference>
<dbReference type="AlphaFoldDB" id="A0A804PHB0"/>
<reference evidence="2" key="3">
    <citation type="submission" date="2021-05" db="UniProtKB">
        <authorList>
            <consortium name="EnsemblPlants"/>
        </authorList>
    </citation>
    <scope>IDENTIFICATION</scope>
    <source>
        <strain evidence="2">cv. B73</strain>
    </source>
</reference>
<accession>A0A804PHB0</accession>
<sequence length="320" mass="36188">MRPHQAPAVAERPREVAIPRPRRARVARAPGLSCARDSRRLRRAADRSHCSSPSHCVERRQGGGRGRAWQTSHGRVGADIAGSLHVLCSMPESSATPEHWACSAIPPPPSPKRPTQRPDRGPLGPPIGGGRRGHPIWAMACEDDASTRSIDGTRGLSTTGSNGPDDHRHWWRWRMTSNCCCSGRRRWWCCQIDIHRGRCRRSRVKHRRRWRRGCSGESTLHHRQRNHRCPSMENAEVHILHLHTAFRDLVHRWECSGLPNGERFQHCIINNMKNFAHTAYAYGNGMLHTLLLMCRSILLFLSRTACSSSSPSLISPLRQC</sequence>
<reference evidence="3" key="1">
    <citation type="journal article" date="2009" name="Science">
        <title>The B73 maize genome: complexity, diversity, and dynamics.</title>
        <authorList>
            <person name="Schnable P.S."/>
            <person name="Ware D."/>
            <person name="Fulton R.S."/>
            <person name="Stein J.C."/>
            <person name="Wei F."/>
            <person name="Pasternak S."/>
            <person name="Liang C."/>
            <person name="Zhang J."/>
            <person name="Fulton L."/>
            <person name="Graves T.A."/>
            <person name="Minx P."/>
            <person name="Reily A.D."/>
            <person name="Courtney L."/>
            <person name="Kruchowski S.S."/>
            <person name="Tomlinson C."/>
            <person name="Strong C."/>
            <person name="Delehaunty K."/>
            <person name="Fronick C."/>
            <person name="Courtney B."/>
            <person name="Rock S.M."/>
            <person name="Belter E."/>
            <person name="Du F."/>
            <person name="Kim K."/>
            <person name="Abbott R.M."/>
            <person name="Cotton M."/>
            <person name="Levy A."/>
            <person name="Marchetto P."/>
            <person name="Ochoa K."/>
            <person name="Jackson S.M."/>
            <person name="Gillam B."/>
            <person name="Chen W."/>
            <person name="Yan L."/>
            <person name="Higginbotham J."/>
            <person name="Cardenas M."/>
            <person name="Waligorski J."/>
            <person name="Applebaum E."/>
            <person name="Phelps L."/>
            <person name="Falcone J."/>
            <person name="Kanchi K."/>
            <person name="Thane T."/>
            <person name="Scimone A."/>
            <person name="Thane N."/>
            <person name="Henke J."/>
            <person name="Wang T."/>
            <person name="Ruppert J."/>
            <person name="Shah N."/>
            <person name="Rotter K."/>
            <person name="Hodges J."/>
            <person name="Ingenthron E."/>
            <person name="Cordes M."/>
            <person name="Kohlberg S."/>
            <person name="Sgro J."/>
            <person name="Delgado B."/>
            <person name="Mead K."/>
            <person name="Chinwalla A."/>
            <person name="Leonard S."/>
            <person name="Crouse K."/>
            <person name="Collura K."/>
            <person name="Kudrna D."/>
            <person name="Currie J."/>
            <person name="He R."/>
            <person name="Angelova A."/>
            <person name="Rajasekar S."/>
            <person name="Mueller T."/>
            <person name="Lomeli R."/>
            <person name="Scara G."/>
            <person name="Ko A."/>
            <person name="Delaney K."/>
            <person name="Wissotski M."/>
            <person name="Lopez G."/>
            <person name="Campos D."/>
            <person name="Braidotti M."/>
            <person name="Ashley E."/>
            <person name="Golser W."/>
            <person name="Kim H."/>
            <person name="Lee S."/>
            <person name="Lin J."/>
            <person name="Dujmic Z."/>
            <person name="Kim W."/>
            <person name="Talag J."/>
            <person name="Zuccolo A."/>
            <person name="Fan C."/>
            <person name="Sebastian A."/>
            <person name="Kramer M."/>
            <person name="Spiegel L."/>
            <person name="Nascimento L."/>
            <person name="Zutavern T."/>
            <person name="Miller B."/>
            <person name="Ambroise C."/>
            <person name="Muller S."/>
            <person name="Spooner W."/>
            <person name="Narechania A."/>
            <person name="Ren L."/>
            <person name="Wei S."/>
            <person name="Kumari S."/>
            <person name="Faga B."/>
            <person name="Levy M.J."/>
            <person name="McMahan L."/>
            <person name="Van Buren P."/>
            <person name="Vaughn M.W."/>
            <person name="Ying K."/>
            <person name="Yeh C.-T."/>
            <person name="Emrich S.J."/>
            <person name="Jia Y."/>
            <person name="Kalyanaraman A."/>
            <person name="Hsia A.-P."/>
            <person name="Barbazuk W.B."/>
            <person name="Baucom R.S."/>
            <person name="Brutnell T.P."/>
            <person name="Carpita N.C."/>
            <person name="Chaparro C."/>
            <person name="Chia J.-M."/>
            <person name="Deragon J.-M."/>
            <person name="Estill J.C."/>
            <person name="Fu Y."/>
            <person name="Jeddeloh J.A."/>
            <person name="Han Y."/>
            <person name="Lee H."/>
            <person name="Li P."/>
            <person name="Lisch D.R."/>
            <person name="Liu S."/>
            <person name="Liu Z."/>
            <person name="Nagel D.H."/>
            <person name="McCann M.C."/>
            <person name="SanMiguel P."/>
            <person name="Myers A.M."/>
            <person name="Nettleton D."/>
            <person name="Nguyen J."/>
            <person name="Penning B.W."/>
            <person name="Ponnala L."/>
            <person name="Schneider K.L."/>
            <person name="Schwartz D.C."/>
            <person name="Sharma A."/>
            <person name="Soderlund C."/>
            <person name="Springer N.M."/>
            <person name="Sun Q."/>
            <person name="Wang H."/>
            <person name="Waterman M."/>
            <person name="Westerman R."/>
            <person name="Wolfgruber T.K."/>
            <person name="Yang L."/>
            <person name="Yu Y."/>
            <person name="Zhang L."/>
            <person name="Zhou S."/>
            <person name="Zhu Q."/>
            <person name="Bennetzen J.L."/>
            <person name="Dawe R.K."/>
            <person name="Jiang J."/>
            <person name="Jiang N."/>
            <person name="Presting G.G."/>
            <person name="Wessler S.R."/>
            <person name="Aluru S."/>
            <person name="Martienssen R.A."/>
            <person name="Clifton S.W."/>
            <person name="McCombie W.R."/>
            <person name="Wing R.A."/>
            <person name="Wilson R.K."/>
        </authorList>
    </citation>
    <scope>NUCLEOTIDE SEQUENCE [LARGE SCALE GENOMIC DNA]</scope>
    <source>
        <strain evidence="3">cv. B73</strain>
    </source>
</reference>
<keyword evidence="3" id="KW-1185">Reference proteome</keyword>
<reference evidence="2" key="2">
    <citation type="submission" date="2019-07" db="EMBL/GenBank/DDBJ databases">
        <authorList>
            <person name="Seetharam A."/>
            <person name="Woodhouse M."/>
            <person name="Cannon E."/>
        </authorList>
    </citation>
    <scope>NUCLEOTIDE SEQUENCE [LARGE SCALE GENOMIC DNA]</scope>
    <source>
        <strain evidence="2">cv. B73</strain>
    </source>
</reference>
<feature type="region of interest" description="Disordered" evidence="1">
    <location>
        <begin position="98"/>
        <end position="133"/>
    </location>
</feature>
<dbReference type="Proteomes" id="UP000007305">
    <property type="component" value="Chromosome 5"/>
</dbReference>
<dbReference type="InParanoid" id="A0A804PHB0"/>
<evidence type="ECO:0000313" key="3">
    <source>
        <dbReference type="Proteomes" id="UP000007305"/>
    </source>
</evidence>
<protein>
    <submittedName>
        <fullName evidence="2">Uncharacterized protein</fullName>
    </submittedName>
</protein>
<proteinExistence type="predicted"/>
<organism evidence="2 3">
    <name type="scientific">Zea mays</name>
    <name type="common">Maize</name>
    <dbReference type="NCBI Taxonomy" id="4577"/>
    <lineage>
        <taxon>Eukaryota</taxon>
        <taxon>Viridiplantae</taxon>
        <taxon>Streptophyta</taxon>
        <taxon>Embryophyta</taxon>
        <taxon>Tracheophyta</taxon>
        <taxon>Spermatophyta</taxon>
        <taxon>Magnoliopsida</taxon>
        <taxon>Liliopsida</taxon>
        <taxon>Poales</taxon>
        <taxon>Poaceae</taxon>
        <taxon>PACMAD clade</taxon>
        <taxon>Panicoideae</taxon>
        <taxon>Andropogonodae</taxon>
        <taxon>Andropogoneae</taxon>
        <taxon>Tripsacinae</taxon>
        <taxon>Zea</taxon>
    </lineage>
</organism>
<name>A0A804PHB0_MAIZE</name>
<evidence type="ECO:0000313" key="2">
    <source>
        <dbReference type="EnsemblPlants" id="Zm00001eb239140_P001"/>
    </source>
</evidence>
<dbReference type="EnsemblPlants" id="Zm00001eb239140_T001">
    <property type="protein sequence ID" value="Zm00001eb239140_P001"/>
    <property type="gene ID" value="Zm00001eb239140"/>
</dbReference>
<evidence type="ECO:0000256" key="1">
    <source>
        <dbReference type="SAM" id="MobiDB-lite"/>
    </source>
</evidence>
<feature type="region of interest" description="Disordered" evidence="1">
    <location>
        <begin position="39"/>
        <end position="71"/>
    </location>
</feature>